<dbReference type="AlphaFoldDB" id="A0AA38P247"/>
<sequence>MPIFDSHLLSMQSTLTLHRHPSPAKHPSSVEHPSPAEHPSPSGITYRFIGSNEIARALVQSNHTFMEEIKQWSKDAVENRVFGSIGITAQHDDTSNVEPIHPPFSWSWQVTTVGAALIINKDSRTLHSMAFTAEAADMPLDTYWVVPTPVNMRISFGIDGAVVRFPDDSDDPSSIPLPSDPIGQLRYFKIDAIPKDLELRDVYREMDERHRMAERRRMAMS</sequence>
<reference evidence="2" key="1">
    <citation type="submission" date="2022-08" db="EMBL/GenBank/DDBJ databases">
        <authorList>
            <consortium name="DOE Joint Genome Institute"/>
            <person name="Min B."/>
            <person name="Riley R."/>
            <person name="Sierra-Patev S."/>
            <person name="Naranjo-Ortiz M."/>
            <person name="Looney B."/>
            <person name="Konkel Z."/>
            <person name="Slot J.C."/>
            <person name="Sakamoto Y."/>
            <person name="Steenwyk J.L."/>
            <person name="Rokas A."/>
            <person name="Carro J."/>
            <person name="Camarero S."/>
            <person name="Ferreira P."/>
            <person name="Molpeceres G."/>
            <person name="Ruiz-Duenas F.J."/>
            <person name="Serrano A."/>
            <person name="Henrissat B."/>
            <person name="Drula E."/>
            <person name="Hughes K.W."/>
            <person name="Mata J.L."/>
            <person name="Ishikawa N.K."/>
            <person name="Vargas-Isla R."/>
            <person name="Ushijima S."/>
            <person name="Smith C.A."/>
            <person name="Ahrendt S."/>
            <person name="Andreopoulos W."/>
            <person name="He G."/>
            <person name="Labutti K."/>
            <person name="Lipzen A."/>
            <person name="Ng V."/>
            <person name="Sandor L."/>
            <person name="Barry K."/>
            <person name="Martinez A.T."/>
            <person name="Xiao Y."/>
            <person name="Gibbons J.G."/>
            <person name="Terashima K."/>
            <person name="Hibbett D.S."/>
            <person name="Grigoriev I.V."/>
        </authorList>
    </citation>
    <scope>NUCLEOTIDE SEQUENCE</scope>
    <source>
        <strain evidence="2">TFB9207</strain>
    </source>
</reference>
<evidence type="ECO:0000256" key="1">
    <source>
        <dbReference type="SAM" id="MobiDB-lite"/>
    </source>
</evidence>
<evidence type="ECO:0000313" key="2">
    <source>
        <dbReference type="EMBL" id="KAJ3834821.1"/>
    </source>
</evidence>
<keyword evidence="3" id="KW-1185">Reference proteome</keyword>
<organism evidence="2 3">
    <name type="scientific">Lentinula raphanica</name>
    <dbReference type="NCBI Taxonomy" id="153919"/>
    <lineage>
        <taxon>Eukaryota</taxon>
        <taxon>Fungi</taxon>
        <taxon>Dikarya</taxon>
        <taxon>Basidiomycota</taxon>
        <taxon>Agaricomycotina</taxon>
        <taxon>Agaricomycetes</taxon>
        <taxon>Agaricomycetidae</taxon>
        <taxon>Agaricales</taxon>
        <taxon>Marasmiineae</taxon>
        <taxon>Omphalotaceae</taxon>
        <taxon>Lentinula</taxon>
    </lineage>
</organism>
<feature type="compositionally biased region" description="Low complexity" evidence="1">
    <location>
        <begin position="26"/>
        <end position="42"/>
    </location>
</feature>
<proteinExistence type="predicted"/>
<dbReference type="EMBL" id="MU806480">
    <property type="protein sequence ID" value="KAJ3834821.1"/>
    <property type="molecule type" value="Genomic_DNA"/>
</dbReference>
<feature type="region of interest" description="Disordered" evidence="1">
    <location>
        <begin position="17"/>
        <end position="43"/>
    </location>
</feature>
<accession>A0AA38P247</accession>
<name>A0AA38P247_9AGAR</name>
<dbReference type="Proteomes" id="UP001163846">
    <property type="component" value="Unassembled WGS sequence"/>
</dbReference>
<gene>
    <name evidence="2" type="ORF">F5878DRAFT_629557</name>
</gene>
<evidence type="ECO:0000313" key="3">
    <source>
        <dbReference type="Proteomes" id="UP001163846"/>
    </source>
</evidence>
<comment type="caution">
    <text evidence="2">The sequence shown here is derived from an EMBL/GenBank/DDBJ whole genome shotgun (WGS) entry which is preliminary data.</text>
</comment>
<protein>
    <submittedName>
        <fullName evidence="2">Uncharacterized protein</fullName>
    </submittedName>
</protein>